<evidence type="ECO:0000313" key="8">
    <source>
        <dbReference type="EMBL" id="MBE9609003.1"/>
    </source>
</evidence>
<dbReference type="Pfam" id="PF03601">
    <property type="entry name" value="Cons_hypoth698"/>
    <property type="match status" value="1"/>
</dbReference>
<dbReference type="EMBL" id="JADFUA010000003">
    <property type="protein sequence ID" value="MBE9609003.1"/>
    <property type="molecule type" value="Genomic_DNA"/>
</dbReference>
<feature type="transmembrane region" description="Helical" evidence="7">
    <location>
        <begin position="308"/>
        <end position="328"/>
    </location>
</feature>
<feature type="transmembrane region" description="Helical" evidence="7">
    <location>
        <begin position="91"/>
        <end position="112"/>
    </location>
</feature>
<comment type="caution">
    <text evidence="8">The sequence shown here is derived from an EMBL/GenBank/DDBJ whole genome shotgun (WGS) entry which is preliminary data.</text>
</comment>
<comment type="similarity">
    <text evidence="2">Belongs to the UPF0324 family.</text>
</comment>
<evidence type="ECO:0000313" key="9">
    <source>
        <dbReference type="Proteomes" id="UP000604481"/>
    </source>
</evidence>
<protein>
    <submittedName>
        <fullName evidence="8">YeiH family putative sulfate export transporter</fullName>
    </submittedName>
</protein>
<keyword evidence="9" id="KW-1185">Reference proteome</keyword>
<name>A0A8J7FGJ5_9NEIS</name>
<comment type="subcellular location">
    <subcellularLocation>
        <location evidence="1">Cell membrane</location>
        <topology evidence="1">Multi-pass membrane protein</topology>
    </subcellularLocation>
</comment>
<evidence type="ECO:0000256" key="4">
    <source>
        <dbReference type="ARBA" id="ARBA00022692"/>
    </source>
</evidence>
<dbReference type="PANTHER" id="PTHR30106">
    <property type="entry name" value="INNER MEMBRANE PROTEIN YEIH-RELATED"/>
    <property type="match status" value="1"/>
</dbReference>
<evidence type="ECO:0000256" key="6">
    <source>
        <dbReference type="ARBA" id="ARBA00023136"/>
    </source>
</evidence>
<feature type="transmembrane region" description="Helical" evidence="7">
    <location>
        <begin position="119"/>
        <end position="138"/>
    </location>
</feature>
<evidence type="ECO:0000256" key="3">
    <source>
        <dbReference type="ARBA" id="ARBA00022475"/>
    </source>
</evidence>
<evidence type="ECO:0000256" key="7">
    <source>
        <dbReference type="SAM" id="Phobius"/>
    </source>
</evidence>
<evidence type="ECO:0000256" key="2">
    <source>
        <dbReference type="ARBA" id="ARBA00007977"/>
    </source>
</evidence>
<accession>A0A8J7FGJ5</accession>
<proteinExistence type="inferred from homology"/>
<feature type="transmembrane region" description="Helical" evidence="7">
    <location>
        <begin position="277"/>
        <end position="296"/>
    </location>
</feature>
<dbReference type="RefSeq" id="WP_194115527.1">
    <property type="nucleotide sequence ID" value="NZ_JADFUA010000003.1"/>
</dbReference>
<gene>
    <name evidence="8" type="ORF">INR99_06560</name>
</gene>
<keyword evidence="5 7" id="KW-1133">Transmembrane helix</keyword>
<evidence type="ECO:0000256" key="1">
    <source>
        <dbReference type="ARBA" id="ARBA00004651"/>
    </source>
</evidence>
<feature type="transmembrane region" description="Helical" evidence="7">
    <location>
        <begin position="150"/>
        <end position="170"/>
    </location>
</feature>
<keyword evidence="6 7" id="KW-0472">Membrane</keyword>
<dbReference type="AlphaFoldDB" id="A0A8J7FGJ5"/>
<dbReference type="InterPro" id="IPR018383">
    <property type="entry name" value="UPF0324_pro"/>
</dbReference>
<organism evidence="8 9">
    <name type="scientific">Chitinilyticum piscinae</name>
    <dbReference type="NCBI Taxonomy" id="2866724"/>
    <lineage>
        <taxon>Bacteria</taxon>
        <taxon>Pseudomonadati</taxon>
        <taxon>Pseudomonadota</taxon>
        <taxon>Betaproteobacteria</taxon>
        <taxon>Neisseriales</taxon>
        <taxon>Chitinibacteraceae</taxon>
        <taxon>Chitinilyticum</taxon>
    </lineage>
</organism>
<dbReference type="PANTHER" id="PTHR30106:SF1">
    <property type="entry name" value="UPF0324 MEMBRANE PROTEIN FN0533"/>
    <property type="match status" value="1"/>
</dbReference>
<dbReference type="GO" id="GO:0005886">
    <property type="term" value="C:plasma membrane"/>
    <property type="evidence" value="ECO:0007669"/>
    <property type="project" value="UniProtKB-SubCell"/>
</dbReference>
<evidence type="ECO:0000256" key="5">
    <source>
        <dbReference type="ARBA" id="ARBA00022989"/>
    </source>
</evidence>
<sequence length="335" mass="34869">MNASALRQLLPGLALVAAITAVAHFLGEQFPLMGGAVAGILLGLAIRSRFKVSETQLPGVRFAGKQLLQWSIVGLGLALPIGAVLDTGLKSLSVTLVTLSLAFASAFVFGRLLKIPAKLCVLIGGGTAICGGSAIAAMTPVVKPDDHETAFSLSTIFLFNIVAVLTFPVLGQWLGLSDSGFGLWAGTAINDTSSVVAAAYSWSKEAGDYATIVKLSRAMLIIPVTLILSFVFTRRNAVNVDGTAAKRPGIRHAIPGFIICFVIASLFNGYLPQALTSAAHSASTVLITAALTAIGLSTDLGKMKHTGWRPIALGLLVWITVAASSLLMQHLGGHW</sequence>
<feature type="transmembrane region" description="Helical" evidence="7">
    <location>
        <begin position="30"/>
        <end position="46"/>
    </location>
</feature>
<dbReference type="Proteomes" id="UP000604481">
    <property type="component" value="Unassembled WGS sequence"/>
</dbReference>
<keyword evidence="3" id="KW-1003">Cell membrane</keyword>
<feature type="transmembrane region" description="Helical" evidence="7">
    <location>
        <begin position="215"/>
        <end position="232"/>
    </location>
</feature>
<feature type="transmembrane region" description="Helical" evidence="7">
    <location>
        <begin position="182"/>
        <end position="203"/>
    </location>
</feature>
<feature type="transmembrane region" description="Helical" evidence="7">
    <location>
        <begin position="253"/>
        <end position="271"/>
    </location>
</feature>
<keyword evidence="4 7" id="KW-0812">Transmembrane</keyword>
<reference evidence="8 9" key="1">
    <citation type="submission" date="2020-10" db="EMBL/GenBank/DDBJ databases">
        <title>The genome sequence of Chitinilyticum litopenaei 4Y14.</title>
        <authorList>
            <person name="Liu Y."/>
        </authorList>
    </citation>
    <scope>NUCLEOTIDE SEQUENCE [LARGE SCALE GENOMIC DNA]</scope>
    <source>
        <strain evidence="8 9">4Y14</strain>
    </source>
</reference>
<feature type="transmembrane region" description="Helical" evidence="7">
    <location>
        <begin position="67"/>
        <end position="85"/>
    </location>
</feature>